<evidence type="ECO:0000313" key="3">
    <source>
        <dbReference type="Proteomes" id="UP000321736"/>
    </source>
</evidence>
<dbReference type="SUPFAM" id="SSF53067">
    <property type="entry name" value="Actin-like ATPase domain"/>
    <property type="match status" value="2"/>
</dbReference>
<dbReference type="OrthoDB" id="9784166at2"/>
<proteinExistence type="predicted"/>
<dbReference type="Proteomes" id="UP000321736">
    <property type="component" value="Unassembled WGS sequence"/>
</dbReference>
<dbReference type="GO" id="GO:0002949">
    <property type="term" value="P:tRNA threonylcarbamoyladenosine modification"/>
    <property type="evidence" value="ECO:0007669"/>
    <property type="project" value="InterPro"/>
</dbReference>
<dbReference type="Pfam" id="PF00814">
    <property type="entry name" value="TsaD"/>
    <property type="match status" value="1"/>
</dbReference>
<dbReference type="GO" id="GO:0005829">
    <property type="term" value="C:cytosol"/>
    <property type="evidence" value="ECO:0007669"/>
    <property type="project" value="TreeGrafter"/>
</dbReference>
<gene>
    <name evidence="2" type="ORF">SPI02_12280</name>
</gene>
<dbReference type="RefSeq" id="WP_095104375.1">
    <property type="nucleotide sequence ID" value="NZ_BKAR01000013.1"/>
</dbReference>
<dbReference type="GO" id="GO:0016740">
    <property type="term" value="F:transferase activity"/>
    <property type="evidence" value="ECO:0007669"/>
    <property type="project" value="UniProtKB-KW"/>
</dbReference>
<keyword evidence="3" id="KW-1185">Reference proteome</keyword>
<dbReference type="AlphaFoldDB" id="A0A239TUS4"/>
<protein>
    <submittedName>
        <fullName evidence="2">tRNA (Adenosine(37)-N6)-threonylcarbamoyltransferase complex dimerization subunit type 1 TsaB</fullName>
    </submittedName>
</protein>
<dbReference type="PANTHER" id="PTHR11735">
    <property type="entry name" value="TRNA N6-ADENOSINE THREONYLCARBAMOYLTRANSFERASE"/>
    <property type="match status" value="1"/>
</dbReference>
<organism evidence="2 3">
    <name type="scientific">Staphylococcus piscifermentans</name>
    <dbReference type="NCBI Taxonomy" id="70258"/>
    <lineage>
        <taxon>Bacteria</taxon>
        <taxon>Bacillati</taxon>
        <taxon>Bacillota</taxon>
        <taxon>Bacilli</taxon>
        <taxon>Bacillales</taxon>
        <taxon>Staphylococcaceae</taxon>
        <taxon>Staphylococcus</taxon>
    </lineage>
</organism>
<evidence type="ECO:0000259" key="1">
    <source>
        <dbReference type="Pfam" id="PF00814"/>
    </source>
</evidence>
<accession>A0A239TUS4</accession>
<feature type="domain" description="Gcp-like" evidence="1">
    <location>
        <begin position="31"/>
        <end position="184"/>
    </location>
</feature>
<evidence type="ECO:0000313" key="2">
    <source>
        <dbReference type="EMBL" id="GEP84643.1"/>
    </source>
</evidence>
<dbReference type="InterPro" id="IPR043129">
    <property type="entry name" value="ATPase_NBD"/>
</dbReference>
<sequence>MNYLLLDTSNKPMSLAVMQDDNVLVEHTTNLKRNHSIQLMPAIQSILQEAGIDKRALDAIVAAKGPGSYTGLRIGVTTAKTLAYALQTKLYGVSSLEALAATLPDLQPGLLIVPVMDARREAVYTGVYCYRNGQLETVLEDQYMTIEDLNTYLIESQKDFIFTGNDLEKIKPLLDGKLVETLPQASKMIDLIHEPENIHTFHPDYLKLSEAERNWLNNQKS</sequence>
<name>A0A239TUS4_9STAP</name>
<reference evidence="2 3" key="1">
    <citation type="submission" date="2019-07" db="EMBL/GenBank/DDBJ databases">
        <title>Whole genome shotgun sequence of Staphylococcus piscifermentans NBRC 109625.</title>
        <authorList>
            <person name="Hosoyama A."/>
            <person name="Uohara A."/>
            <person name="Ohji S."/>
            <person name="Ichikawa N."/>
        </authorList>
    </citation>
    <scope>NUCLEOTIDE SEQUENCE [LARGE SCALE GENOMIC DNA]</scope>
    <source>
        <strain evidence="2 3">NBRC 109625</strain>
    </source>
</reference>
<dbReference type="InterPro" id="IPR022496">
    <property type="entry name" value="T6A_TsaB"/>
</dbReference>
<dbReference type="NCBIfam" id="TIGR03725">
    <property type="entry name" value="T6A_YeaZ"/>
    <property type="match status" value="1"/>
</dbReference>
<dbReference type="PANTHER" id="PTHR11735:SF11">
    <property type="entry name" value="TRNA THREONYLCARBAMOYLADENOSINE BIOSYNTHESIS PROTEIN TSAB"/>
    <property type="match status" value="1"/>
</dbReference>
<keyword evidence="2" id="KW-0808">Transferase</keyword>
<dbReference type="EMBL" id="BKAR01000013">
    <property type="protein sequence ID" value="GEP84643.1"/>
    <property type="molecule type" value="Genomic_DNA"/>
</dbReference>
<dbReference type="Gene3D" id="3.30.420.40">
    <property type="match status" value="2"/>
</dbReference>
<dbReference type="CDD" id="cd24032">
    <property type="entry name" value="ASKHA_NBD_TsaB"/>
    <property type="match status" value="1"/>
</dbReference>
<dbReference type="InterPro" id="IPR000905">
    <property type="entry name" value="Gcp-like_dom"/>
</dbReference>
<comment type="caution">
    <text evidence="2">The sequence shown here is derived from an EMBL/GenBank/DDBJ whole genome shotgun (WGS) entry which is preliminary data.</text>
</comment>